<dbReference type="SUPFAM" id="SSF52540">
    <property type="entry name" value="P-loop containing nucleoside triphosphate hydrolases"/>
    <property type="match status" value="1"/>
</dbReference>
<accession>A0A5E4PMJ9</accession>
<proteinExistence type="predicted"/>
<dbReference type="InterPro" id="IPR052267">
    <property type="entry name" value="N-DRC_Component"/>
</dbReference>
<dbReference type="GO" id="GO:0005524">
    <property type="term" value="F:ATP binding"/>
    <property type="evidence" value="ECO:0007669"/>
    <property type="project" value="InterPro"/>
</dbReference>
<protein>
    <recommendedName>
        <fullName evidence="2">ATPase AAA-type core domain-containing protein</fullName>
    </recommendedName>
</protein>
<dbReference type="Gene3D" id="1.10.8.60">
    <property type="match status" value="1"/>
</dbReference>
<dbReference type="AlphaFoldDB" id="A0A5E4PMJ9"/>
<name>A0A5E4PMJ9_9NEOP</name>
<dbReference type="GO" id="GO:0016887">
    <property type="term" value="F:ATP hydrolysis activity"/>
    <property type="evidence" value="ECO:0007669"/>
    <property type="project" value="InterPro"/>
</dbReference>
<dbReference type="InterPro" id="IPR003959">
    <property type="entry name" value="ATPase_AAA_core"/>
</dbReference>
<evidence type="ECO:0000259" key="2">
    <source>
        <dbReference type="Pfam" id="PF00004"/>
    </source>
</evidence>
<feature type="region of interest" description="Disordered" evidence="1">
    <location>
        <begin position="150"/>
        <end position="175"/>
    </location>
</feature>
<organism evidence="3 4">
    <name type="scientific">Leptidea sinapis</name>
    <dbReference type="NCBI Taxonomy" id="189913"/>
    <lineage>
        <taxon>Eukaryota</taxon>
        <taxon>Metazoa</taxon>
        <taxon>Ecdysozoa</taxon>
        <taxon>Arthropoda</taxon>
        <taxon>Hexapoda</taxon>
        <taxon>Insecta</taxon>
        <taxon>Pterygota</taxon>
        <taxon>Neoptera</taxon>
        <taxon>Endopterygota</taxon>
        <taxon>Lepidoptera</taxon>
        <taxon>Glossata</taxon>
        <taxon>Ditrysia</taxon>
        <taxon>Papilionoidea</taxon>
        <taxon>Pieridae</taxon>
        <taxon>Dismorphiinae</taxon>
        <taxon>Leptidea</taxon>
    </lineage>
</organism>
<keyword evidence="4" id="KW-1185">Reference proteome</keyword>
<sequence length="902" mass="105791">MSSKDYYEQWLKIKKEIEAALAEDKQLQELAVGMIGIKPQLTAVEIVARVYCKYCKLYNQLCECYDQMAQVQRRPSILKIIDAITCRLMELKVSLQNVESFEYTYPDNALQQMIIVPQDIEVLCPFHYPFEIRQQEMQYIIDEIFSGNRIGDPEPTPSEIERKEQERLEEEERLRAEKEDEIKRKMAMGEDISTEESVEKLSPKELEARRLLAEYLEHVLNIQRMERSRSMILEKTHKENKDADLYLELAGLKKPLPSEHLQIKAASFIQKLYRQFMKLKREHLRLYKLKAKLGMIVPSWSPPSAKQALEKVKEHRRKFRHDYYKKWVEESIKEKARVLRLREGNIMEDISDQIRFWFQQWYRNFRVFDEFPWPEEGGSILIVKGETMSIEEYIDWRTEEEKRLKAAAGTTKTKEQIKAEKIAAREEAKRLALDAKLKHQKWLLDYKKARLNPDNDPGIYYLVGTKLEAFNEAWNDYQIQWKLIDNAPCPNEDVFKGFITSIVTEDAYFDAQLKLRSVVDDMMRLELNLLKNALKKDYAYVNAKIPITMKRIRPKKVKAPKPDKMKPEEMFQILADEGIVRKYPRVVLDDYWGDRNYGAADLRGVPWTPSFPPPGIGDVKEQIRLKCILAMGSSCENAERSHLLVGPKGSGKRTLVYAIATETNALLVDLSPKNVYNKFPGPKNLKEMFRMINIISRLMQPTVIFVENADKMFYKSVPKEEKVFDPQRLQKDFFKDIVKPIDSEKDKILVLGTASEPWLCRNGPMFKAFPSTILIPRTDFGSISYILTKVLMQYHGMDRDFDVQCVAQTLRGFDINSIRKALNLLLNGKRVAALYHKPLQPMEVLNSVMEYEDKVFTSLQDYDMYWQWYIVYSPWGARYTDLMQILQSQLAYKLKADKKKKK</sequence>
<dbReference type="Gene3D" id="3.40.50.300">
    <property type="entry name" value="P-loop containing nucleotide triphosphate hydrolases"/>
    <property type="match status" value="1"/>
</dbReference>
<dbReference type="PANTHER" id="PTHR14690">
    <property type="entry name" value="IQ MOTIF CONTAINING WITH AAA DOMAIN 1"/>
    <property type="match status" value="1"/>
</dbReference>
<dbReference type="Proteomes" id="UP000324832">
    <property type="component" value="Unassembled WGS sequence"/>
</dbReference>
<dbReference type="InterPro" id="IPR027417">
    <property type="entry name" value="P-loop_NTPase"/>
</dbReference>
<gene>
    <name evidence="3" type="ORF">LSINAPIS_LOCUS143</name>
</gene>
<dbReference type="PANTHER" id="PTHR14690:SF9">
    <property type="entry name" value="GH08353P"/>
    <property type="match status" value="1"/>
</dbReference>
<reference evidence="3 4" key="1">
    <citation type="submission" date="2017-07" db="EMBL/GenBank/DDBJ databases">
        <authorList>
            <person name="Talla V."/>
            <person name="Backstrom N."/>
        </authorList>
    </citation>
    <scope>NUCLEOTIDE SEQUENCE [LARGE SCALE GENOMIC DNA]</scope>
</reference>
<dbReference type="EMBL" id="FZQP02000002">
    <property type="protein sequence ID" value="VVC86294.1"/>
    <property type="molecule type" value="Genomic_DNA"/>
</dbReference>
<dbReference type="Pfam" id="PF00004">
    <property type="entry name" value="AAA"/>
    <property type="match status" value="1"/>
</dbReference>
<evidence type="ECO:0000256" key="1">
    <source>
        <dbReference type="SAM" id="MobiDB-lite"/>
    </source>
</evidence>
<feature type="compositionally biased region" description="Basic and acidic residues" evidence="1">
    <location>
        <begin position="159"/>
        <end position="175"/>
    </location>
</feature>
<evidence type="ECO:0000313" key="3">
    <source>
        <dbReference type="EMBL" id="VVC86294.1"/>
    </source>
</evidence>
<evidence type="ECO:0000313" key="4">
    <source>
        <dbReference type="Proteomes" id="UP000324832"/>
    </source>
</evidence>
<feature type="domain" description="ATPase AAA-type core" evidence="2">
    <location>
        <begin position="643"/>
        <end position="761"/>
    </location>
</feature>